<dbReference type="EMBL" id="BSOS01000094">
    <property type="protein sequence ID" value="GLR68701.1"/>
    <property type="molecule type" value="Genomic_DNA"/>
</dbReference>
<organism evidence="1 2">
    <name type="scientific">Acidocella aquatica</name>
    <dbReference type="NCBI Taxonomy" id="1922313"/>
    <lineage>
        <taxon>Bacteria</taxon>
        <taxon>Pseudomonadati</taxon>
        <taxon>Pseudomonadota</taxon>
        <taxon>Alphaproteobacteria</taxon>
        <taxon>Acetobacterales</taxon>
        <taxon>Acidocellaceae</taxon>
        <taxon>Acidocella</taxon>
    </lineage>
</organism>
<protein>
    <submittedName>
        <fullName evidence="1">Uncharacterized protein</fullName>
    </submittedName>
</protein>
<reference evidence="2" key="1">
    <citation type="journal article" date="2019" name="Int. J. Syst. Evol. Microbiol.">
        <title>The Global Catalogue of Microorganisms (GCM) 10K type strain sequencing project: providing services to taxonomists for standard genome sequencing and annotation.</title>
        <authorList>
            <consortium name="The Broad Institute Genomics Platform"/>
            <consortium name="The Broad Institute Genome Sequencing Center for Infectious Disease"/>
            <person name="Wu L."/>
            <person name="Ma J."/>
        </authorList>
    </citation>
    <scope>NUCLEOTIDE SEQUENCE [LARGE SCALE GENOMIC DNA]</scope>
    <source>
        <strain evidence="2">NBRC 112502</strain>
    </source>
</reference>
<keyword evidence="2" id="KW-1185">Reference proteome</keyword>
<dbReference type="Proteomes" id="UP001156641">
    <property type="component" value="Unassembled WGS sequence"/>
</dbReference>
<evidence type="ECO:0000313" key="2">
    <source>
        <dbReference type="Proteomes" id="UP001156641"/>
    </source>
</evidence>
<accession>A0ABQ6AD33</accession>
<comment type="caution">
    <text evidence="1">The sequence shown here is derived from an EMBL/GenBank/DDBJ whole genome shotgun (WGS) entry which is preliminary data.</text>
</comment>
<evidence type="ECO:0000313" key="1">
    <source>
        <dbReference type="EMBL" id="GLR68701.1"/>
    </source>
</evidence>
<name>A0ABQ6AD33_9PROT</name>
<proteinExistence type="predicted"/>
<gene>
    <name evidence="1" type="ORF">GCM10010909_33830</name>
</gene>
<sequence>MGAGMTELETPSSQLAKILVDRLIEKKLLRADKREQLVTKIAAGTMKGEDWKLDIELAIAKSEQP</sequence>